<dbReference type="OrthoDB" id="1470350at2759"/>
<dbReference type="GeneID" id="105270987"/>
<dbReference type="Pfam" id="PF00067">
    <property type="entry name" value="p450"/>
    <property type="match status" value="1"/>
</dbReference>
<evidence type="ECO:0000256" key="4">
    <source>
        <dbReference type="ARBA" id="ARBA00004406"/>
    </source>
</evidence>
<name>A0A9R1TK00_9HYME</name>
<dbReference type="PRINTS" id="PR00463">
    <property type="entry name" value="EP450I"/>
</dbReference>
<keyword evidence="10" id="KW-0560">Oxidoreductase</keyword>
<dbReference type="InterPro" id="IPR002401">
    <property type="entry name" value="Cyt_P450_E_grp-I"/>
</dbReference>
<comment type="cofactor">
    <cofactor evidence="1 14">
        <name>heme</name>
        <dbReference type="ChEBI" id="CHEBI:30413"/>
    </cofactor>
</comment>
<evidence type="ECO:0000256" key="12">
    <source>
        <dbReference type="ARBA" id="ARBA00023033"/>
    </source>
</evidence>
<protein>
    <submittedName>
        <fullName evidence="16">Cytochrome P450 4C1</fullName>
    </submittedName>
</protein>
<sequence length="503" mass="58475">MRYHFLIITALLIGVVTLLFALRWRDYIKDAMKKRSRFIEFAKKLPGPPTLPFFGNALTFWETDRTVITLLDIHRKLNKSIFKFWLGPSLKIVVTDPDDFEILLKSPHASKKDDLYLCMEPAIVNGLINSNLGSYRLHKKILTPIINSTASVSRHAEKFNYHASILVDRLKEKCGKEEFDAHDYIGFCVGDIAFETLTGLAGKGQLGEPSPFYHLSQEGLHILTYRMMRPWLHPDFIFRLTRSGRKFYKITKEAHAFVDYFIAEKIKNYDPMHEEELHTYKPVIDTLIDHMMVSKDLTPEELRYEFVTLFVAMFETVEGVSCLILSMIAMYPEVQEKIRQEINNVCKSDYISESEVSDLVYLEMVIKECLRLFPVGPVLPRKITEDIKLSTCTVPKDISVFMLIFSTHRNPKYWKDPEKFIPERFAPENSKDRHPYQYLPYSSGLRMCPGPKYGVVCAKILMAKILRSYYLTSTMTLDTIRLHTHLSTRFTDGYWIKLTEIQA</sequence>
<keyword evidence="12" id="KW-0503">Monooxygenase</keyword>
<gene>
    <name evidence="16" type="primary">LOC105270987</name>
</gene>
<dbReference type="Proteomes" id="UP000694866">
    <property type="component" value="Unplaced"/>
</dbReference>
<comment type="subcellular location">
    <subcellularLocation>
        <location evidence="4">Endoplasmic reticulum membrane</location>
        <topology evidence="4">Peripheral membrane protein</topology>
    </subcellularLocation>
    <subcellularLocation>
        <location evidence="3">Microsome membrane</location>
        <topology evidence="3">Peripheral membrane protein</topology>
    </subcellularLocation>
</comment>
<evidence type="ECO:0000313" key="16">
    <source>
        <dbReference type="RefSeq" id="XP_011310560.1"/>
    </source>
</evidence>
<keyword evidence="8" id="KW-0256">Endoplasmic reticulum</keyword>
<evidence type="ECO:0000256" key="3">
    <source>
        <dbReference type="ARBA" id="ARBA00004174"/>
    </source>
</evidence>
<evidence type="ECO:0000313" key="15">
    <source>
        <dbReference type="Proteomes" id="UP000694866"/>
    </source>
</evidence>
<dbReference type="GO" id="GO:0005789">
    <property type="term" value="C:endoplasmic reticulum membrane"/>
    <property type="evidence" value="ECO:0007669"/>
    <property type="project" value="UniProtKB-SubCell"/>
</dbReference>
<keyword evidence="9" id="KW-0492">Microsome</keyword>
<dbReference type="GO" id="GO:0005506">
    <property type="term" value="F:iron ion binding"/>
    <property type="evidence" value="ECO:0007669"/>
    <property type="project" value="InterPro"/>
</dbReference>
<dbReference type="InterPro" id="IPR036396">
    <property type="entry name" value="Cyt_P450_sf"/>
</dbReference>
<evidence type="ECO:0000256" key="9">
    <source>
        <dbReference type="ARBA" id="ARBA00022848"/>
    </source>
</evidence>
<evidence type="ECO:0000256" key="5">
    <source>
        <dbReference type="ARBA" id="ARBA00010617"/>
    </source>
</evidence>
<evidence type="ECO:0000256" key="10">
    <source>
        <dbReference type="ARBA" id="ARBA00023002"/>
    </source>
</evidence>
<feature type="binding site" description="axial binding residue" evidence="14">
    <location>
        <position position="448"/>
    </location>
    <ligand>
        <name>heme</name>
        <dbReference type="ChEBI" id="CHEBI:30413"/>
    </ligand>
    <ligandPart>
        <name>Fe</name>
        <dbReference type="ChEBI" id="CHEBI:18248"/>
    </ligandPart>
</feature>
<evidence type="ECO:0000256" key="11">
    <source>
        <dbReference type="ARBA" id="ARBA00023004"/>
    </source>
</evidence>
<accession>A0A9R1TK00</accession>
<comment type="function">
    <text evidence="2">May be involved in the metabolism of insect hormones and in the breakdown of synthetic insecticides.</text>
</comment>
<organism evidence="15 16">
    <name type="scientific">Fopius arisanus</name>
    <dbReference type="NCBI Taxonomy" id="64838"/>
    <lineage>
        <taxon>Eukaryota</taxon>
        <taxon>Metazoa</taxon>
        <taxon>Ecdysozoa</taxon>
        <taxon>Arthropoda</taxon>
        <taxon>Hexapoda</taxon>
        <taxon>Insecta</taxon>
        <taxon>Pterygota</taxon>
        <taxon>Neoptera</taxon>
        <taxon>Endopterygota</taxon>
        <taxon>Hymenoptera</taxon>
        <taxon>Apocrita</taxon>
        <taxon>Ichneumonoidea</taxon>
        <taxon>Braconidae</taxon>
        <taxon>Opiinae</taxon>
        <taxon>Fopius</taxon>
    </lineage>
</organism>
<evidence type="ECO:0000256" key="7">
    <source>
        <dbReference type="ARBA" id="ARBA00022723"/>
    </source>
</evidence>
<dbReference type="PRINTS" id="PR00385">
    <property type="entry name" value="P450"/>
</dbReference>
<comment type="similarity">
    <text evidence="5">Belongs to the cytochrome P450 family.</text>
</comment>
<dbReference type="GO" id="GO:0004497">
    <property type="term" value="F:monooxygenase activity"/>
    <property type="evidence" value="ECO:0007669"/>
    <property type="project" value="UniProtKB-KW"/>
</dbReference>
<evidence type="ECO:0000256" key="6">
    <source>
        <dbReference type="ARBA" id="ARBA00022617"/>
    </source>
</evidence>
<dbReference type="RefSeq" id="XP_011310560.1">
    <property type="nucleotide sequence ID" value="XM_011312258.1"/>
</dbReference>
<evidence type="ECO:0000256" key="13">
    <source>
        <dbReference type="ARBA" id="ARBA00023136"/>
    </source>
</evidence>
<evidence type="ECO:0000256" key="8">
    <source>
        <dbReference type="ARBA" id="ARBA00022824"/>
    </source>
</evidence>
<dbReference type="SUPFAM" id="SSF48264">
    <property type="entry name" value="Cytochrome P450"/>
    <property type="match status" value="1"/>
</dbReference>
<dbReference type="PANTHER" id="PTHR24291:SF189">
    <property type="entry name" value="CYTOCHROME P450 4C3-RELATED"/>
    <property type="match status" value="1"/>
</dbReference>
<evidence type="ECO:0000256" key="2">
    <source>
        <dbReference type="ARBA" id="ARBA00003690"/>
    </source>
</evidence>
<dbReference type="GO" id="GO:0020037">
    <property type="term" value="F:heme binding"/>
    <property type="evidence" value="ECO:0007669"/>
    <property type="project" value="InterPro"/>
</dbReference>
<dbReference type="GO" id="GO:0016705">
    <property type="term" value="F:oxidoreductase activity, acting on paired donors, with incorporation or reduction of molecular oxygen"/>
    <property type="evidence" value="ECO:0007669"/>
    <property type="project" value="InterPro"/>
</dbReference>
<dbReference type="PANTHER" id="PTHR24291">
    <property type="entry name" value="CYTOCHROME P450 FAMILY 4"/>
    <property type="match status" value="1"/>
</dbReference>
<dbReference type="AlphaFoldDB" id="A0A9R1TK00"/>
<reference evidence="16" key="1">
    <citation type="submission" date="2025-08" db="UniProtKB">
        <authorList>
            <consortium name="RefSeq"/>
        </authorList>
    </citation>
    <scope>IDENTIFICATION</scope>
    <source>
        <strain evidence="16">USDA-PBARC FA_bdor</strain>
        <tissue evidence="16">Whole organism</tissue>
    </source>
</reference>
<dbReference type="Gene3D" id="1.10.630.10">
    <property type="entry name" value="Cytochrome P450"/>
    <property type="match status" value="1"/>
</dbReference>
<evidence type="ECO:0000256" key="14">
    <source>
        <dbReference type="PIRSR" id="PIRSR602401-1"/>
    </source>
</evidence>
<keyword evidence="7 14" id="KW-0479">Metal-binding</keyword>
<keyword evidence="11 14" id="KW-0408">Iron</keyword>
<keyword evidence="13" id="KW-0472">Membrane</keyword>
<dbReference type="InterPro" id="IPR050196">
    <property type="entry name" value="Cytochrome_P450_Monoox"/>
</dbReference>
<keyword evidence="6 14" id="KW-0349">Heme</keyword>
<proteinExistence type="inferred from homology"/>
<evidence type="ECO:0000256" key="1">
    <source>
        <dbReference type="ARBA" id="ARBA00001971"/>
    </source>
</evidence>
<keyword evidence="15" id="KW-1185">Reference proteome</keyword>
<dbReference type="KEGG" id="fas:105270987"/>
<dbReference type="InterPro" id="IPR001128">
    <property type="entry name" value="Cyt_P450"/>
</dbReference>